<dbReference type="SUPFAM" id="SSF111369">
    <property type="entry name" value="HlyD-like secretion proteins"/>
    <property type="match status" value="1"/>
</dbReference>
<keyword evidence="5 8" id="KW-1133">Transmembrane helix</keyword>
<evidence type="ECO:0000256" key="7">
    <source>
        <dbReference type="SAM" id="Coils"/>
    </source>
</evidence>
<dbReference type="PANTHER" id="PTHR13325">
    <property type="entry name" value="PROTEASE M50 MEMBRANE-BOUND TRANSCRIPTION FACTOR SITE 2 PROTEASE"/>
    <property type="match status" value="1"/>
</dbReference>
<dbReference type="Proteomes" id="UP000319941">
    <property type="component" value="Unassembled WGS sequence"/>
</dbReference>
<dbReference type="GO" id="GO:0004222">
    <property type="term" value="F:metalloendopeptidase activity"/>
    <property type="evidence" value="ECO:0007669"/>
    <property type="project" value="InterPro"/>
</dbReference>
<dbReference type="GO" id="GO:0012505">
    <property type="term" value="C:endomembrane system"/>
    <property type="evidence" value="ECO:0007669"/>
    <property type="project" value="UniProtKB-SubCell"/>
</dbReference>
<feature type="transmembrane region" description="Helical" evidence="8">
    <location>
        <begin position="182"/>
        <end position="204"/>
    </location>
</feature>
<dbReference type="InterPro" id="IPR001193">
    <property type="entry name" value="MBTPS2"/>
</dbReference>
<keyword evidence="11" id="KW-1185">Reference proteome</keyword>
<comment type="subcellular location">
    <subcellularLocation>
        <location evidence="2">Endomembrane system</location>
        <topology evidence="2">Multi-pass membrane protein</topology>
    </subcellularLocation>
</comment>
<evidence type="ECO:0000259" key="9">
    <source>
        <dbReference type="Pfam" id="PF02163"/>
    </source>
</evidence>
<dbReference type="Gene3D" id="2.40.50.100">
    <property type="match status" value="1"/>
</dbReference>
<dbReference type="Gene3D" id="1.10.287.470">
    <property type="entry name" value="Helix hairpin bin"/>
    <property type="match status" value="1"/>
</dbReference>
<proteinExistence type="inferred from homology"/>
<dbReference type="GO" id="GO:0016020">
    <property type="term" value="C:membrane"/>
    <property type="evidence" value="ECO:0007669"/>
    <property type="project" value="InterPro"/>
</dbReference>
<dbReference type="OrthoDB" id="9759690at2"/>
<evidence type="ECO:0000313" key="11">
    <source>
        <dbReference type="Proteomes" id="UP000319941"/>
    </source>
</evidence>
<feature type="transmembrane region" description="Helical" evidence="8">
    <location>
        <begin position="354"/>
        <end position="375"/>
    </location>
</feature>
<comment type="cofactor">
    <cofactor evidence="1">
        <name>Zn(2+)</name>
        <dbReference type="ChEBI" id="CHEBI:29105"/>
    </cofactor>
</comment>
<feature type="transmembrane region" description="Helical" evidence="8">
    <location>
        <begin position="381"/>
        <end position="400"/>
    </location>
</feature>
<feature type="transmembrane region" description="Helical" evidence="8">
    <location>
        <begin position="216"/>
        <end position="235"/>
    </location>
</feature>
<gene>
    <name evidence="10" type="ORF">FQP86_10575</name>
</gene>
<comment type="similarity">
    <text evidence="3">Belongs to the peptidase M50B family.</text>
</comment>
<evidence type="ECO:0000313" key="10">
    <source>
        <dbReference type="EMBL" id="TVU69560.1"/>
    </source>
</evidence>
<keyword evidence="7" id="KW-0175">Coiled coil</keyword>
<dbReference type="Pfam" id="PF02163">
    <property type="entry name" value="Peptidase_M50"/>
    <property type="match status" value="1"/>
</dbReference>
<accession>A0A558HK95</accession>
<dbReference type="GO" id="GO:0031293">
    <property type="term" value="P:membrane protein intracellular domain proteolysis"/>
    <property type="evidence" value="ECO:0007669"/>
    <property type="project" value="TreeGrafter"/>
</dbReference>
<dbReference type="STRING" id="553385.GCA_000591415_03182"/>
<keyword evidence="6 8" id="KW-0472">Membrane</keyword>
<reference evidence="10 11" key="1">
    <citation type="submission" date="2019-07" db="EMBL/GenBank/DDBJ databases">
        <title>Diversity of Bacteria from Kongsfjorden, Arctic.</title>
        <authorList>
            <person name="Yu Y."/>
        </authorList>
    </citation>
    <scope>NUCLEOTIDE SEQUENCE [LARGE SCALE GENOMIC DNA]</scope>
    <source>
        <strain evidence="10 11">SM1923</strain>
    </source>
</reference>
<dbReference type="PANTHER" id="PTHR13325:SF3">
    <property type="entry name" value="MEMBRANE-BOUND TRANSCRIPTION FACTOR SITE-2 PROTEASE"/>
    <property type="match status" value="1"/>
</dbReference>
<evidence type="ECO:0000256" key="6">
    <source>
        <dbReference type="ARBA" id="ARBA00023136"/>
    </source>
</evidence>
<feature type="transmembrane region" description="Helical" evidence="8">
    <location>
        <begin position="284"/>
        <end position="304"/>
    </location>
</feature>
<dbReference type="Gene3D" id="2.40.30.170">
    <property type="match status" value="1"/>
</dbReference>
<dbReference type="InterPro" id="IPR008915">
    <property type="entry name" value="Peptidase_M50"/>
</dbReference>
<evidence type="ECO:0000256" key="5">
    <source>
        <dbReference type="ARBA" id="ARBA00022989"/>
    </source>
</evidence>
<protein>
    <submittedName>
        <fullName evidence="10">HlyD family efflux transporter periplasmic adaptor subunit</fullName>
    </submittedName>
</protein>
<organism evidence="10 11">
    <name type="scientific">Cobetia crustatorum</name>
    <dbReference type="NCBI Taxonomy" id="553385"/>
    <lineage>
        <taxon>Bacteria</taxon>
        <taxon>Pseudomonadati</taxon>
        <taxon>Pseudomonadota</taxon>
        <taxon>Gammaproteobacteria</taxon>
        <taxon>Oceanospirillales</taxon>
        <taxon>Halomonadaceae</taxon>
        <taxon>Cobetia</taxon>
    </lineage>
</organism>
<evidence type="ECO:0000256" key="3">
    <source>
        <dbReference type="ARBA" id="ARBA00007931"/>
    </source>
</evidence>
<evidence type="ECO:0000256" key="2">
    <source>
        <dbReference type="ARBA" id="ARBA00004127"/>
    </source>
</evidence>
<feature type="transmembrane region" description="Helical" evidence="8">
    <location>
        <begin position="255"/>
        <end position="275"/>
    </location>
</feature>
<evidence type="ECO:0000256" key="1">
    <source>
        <dbReference type="ARBA" id="ARBA00001947"/>
    </source>
</evidence>
<feature type="transmembrane region" description="Helical" evidence="8">
    <location>
        <begin position="421"/>
        <end position="439"/>
    </location>
</feature>
<keyword evidence="4 8" id="KW-0812">Transmembrane</keyword>
<feature type="transmembrane region" description="Helical" evidence="8">
    <location>
        <begin position="158"/>
        <end position="176"/>
    </location>
</feature>
<evidence type="ECO:0000256" key="8">
    <source>
        <dbReference type="SAM" id="Phobius"/>
    </source>
</evidence>
<dbReference type="GO" id="GO:0005737">
    <property type="term" value="C:cytoplasm"/>
    <property type="evidence" value="ECO:0007669"/>
    <property type="project" value="TreeGrafter"/>
</dbReference>
<name>A0A558HK95_9GAMM</name>
<sequence length="710" mass="80323">MESMQAPMDDAPLPELRADLRLSRSAPDTDGAPMWTLFDPMRGLYFHLHLSGLRIIRLWRQCSTLGELVLRAKAEGAALDDGDVEGLVRFAEANHLVVVQGHEGRQRLASAMEQVRVSTGSWLLHHYLFFRIPLVRPDRHLEGLLPLARLLVSRTAKFLLLFLAMLGCYFIVRQWSDFVGTLVRFLSWEGIFWYALALVIVKSAHELGHALVAKHYGCRVPTMGVAFLVMFPMLYTDATDTWRLEKDHDRLRVAMAGVMTELTIAVLATVCWGLLPDGALRQAAFFLATTSLITSLLVNLSPFMRFDGYHALSDLWGIRNLQPRAFAITRWWLRERLFGFGEPPTEAFTRRRRHLLVVYSVLTWLYRFFLFLGIALLVYHFAFKVLGIILFAVEIFWFILRPIMNEIREVSRRRISLNMRTIITIMSACLILGILFLPWQGRVSLPAVLEADAHVVLFPPESAQLKKMPVSQDEHVSVGQIVYELEQPEINVNLQQARRRIQAIKARLARRAGSADDLAQQGVLRTQMAELEAQISGLESRARALVIRAPMAGRVDMPGVLHEGQWLDSRTRLADLVSQHSLRVNAFVREQDLERIRVGSSARFIPDDGNHDSVDLTVRSIDNVGAERLAYPGLASRYGGPLPVEERRREDQDGLRLEDGIYRVSLVPDSDASVRDWQVYGKVSVEGPAESLAGAIFRHAASVLIRESGF</sequence>
<feature type="coiled-coil region" evidence="7">
    <location>
        <begin position="521"/>
        <end position="548"/>
    </location>
</feature>
<comment type="caution">
    <text evidence="10">The sequence shown here is derived from an EMBL/GenBank/DDBJ whole genome shotgun (WGS) entry which is preliminary data.</text>
</comment>
<dbReference type="EMBL" id="VNFH01000007">
    <property type="protein sequence ID" value="TVU69560.1"/>
    <property type="molecule type" value="Genomic_DNA"/>
</dbReference>
<feature type="domain" description="Peptidase M50" evidence="9">
    <location>
        <begin position="194"/>
        <end position="272"/>
    </location>
</feature>
<evidence type="ECO:0000256" key="4">
    <source>
        <dbReference type="ARBA" id="ARBA00022692"/>
    </source>
</evidence>
<dbReference type="AlphaFoldDB" id="A0A558HK95"/>